<feature type="transmembrane region" description="Helical" evidence="7">
    <location>
        <begin position="1082"/>
        <end position="1104"/>
    </location>
</feature>
<evidence type="ECO:0000256" key="1">
    <source>
        <dbReference type="ARBA" id="ARBA00004370"/>
    </source>
</evidence>
<keyword evidence="5 7" id="KW-1133">Transmembrane helix</keyword>
<evidence type="ECO:0000313" key="11">
    <source>
        <dbReference type="EMBL" id="PSS28207.1"/>
    </source>
</evidence>
<dbReference type="AlphaFoldDB" id="A0A2T3BFK7"/>
<dbReference type="Pfam" id="PF00122">
    <property type="entry name" value="E1-E2_ATPase"/>
    <property type="match status" value="1"/>
</dbReference>
<dbReference type="EMBL" id="KZ679006">
    <property type="protein sequence ID" value="PSS28207.1"/>
    <property type="molecule type" value="Genomic_DNA"/>
</dbReference>
<dbReference type="Gene3D" id="3.40.1110.10">
    <property type="entry name" value="Calcium-transporting ATPase, cytoplasmic domain N"/>
    <property type="match status" value="1"/>
</dbReference>
<dbReference type="InterPro" id="IPR023214">
    <property type="entry name" value="HAD_sf"/>
</dbReference>
<gene>
    <name evidence="11" type="ORF">M430DRAFT_24562</name>
</gene>
<dbReference type="OrthoDB" id="432719at2759"/>
<feature type="transmembrane region" description="Helical" evidence="7">
    <location>
        <begin position="466"/>
        <end position="488"/>
    </location>
</feature>
<feature type="transmembrane region" description="Helical" evidence="7">
    <location>
        <begin position="1055"/>
        <end position="1076"/>
    </location>
</feature>
<evidence type="ECO:0000256" key="7">
    <source>
        <dbReference type="RuleBase" id="RU362081"/>
    </source>
</evidence>
<dbReference type="PROSITE" id="PS00154">
    <property type="entry name" value="ATPASE_E1_E2"/>
    <property type="match status" value="1"/>
</dbReference>
<dbReference type="NCBIfam" id="TIGR01494">
    <property type="entry name" value="ATPase_P-type"/>
    <property type="match status" value="1"/>
</dbReference>
<name>A0A2T3BFK7_AMORE</name>
<evidence type="ECO:0000256" key="5">
    <source>
        <dbReference type="ARBA" id="ARBA00022989"/>
    </source>
</evidence>
<feature type="transmembrane region" description="Helical" evidence="7">
    <location>
        <begin position="687"/>
        <end position="708"/>
    </location>
</feature>
<feature type="region of interest" description="Disordered" evidence="8">
    <location>
        <begin position="1"/>
        <end position="35"/>
    </location>
</feature>
<dbReference type="GeneID" id="36573172"/>
<evidence type="ECO:0000313" key="12">
    <source>
        <dbReference type="Proteomes" id="UP000241818"/>
    </source>
</evidence>
<organism evidence="11 12">
    <name type="scientific">Amorphotheca resinae ATCC 22711</name>
    <dbReference type="NCBI Taxonomy" id="857342"/>
    <lineage>
        <taxon>Eukaryota</taxon>
        <taxon>Fungi</taxon>
        <taxon>Dikarya</taxon>
        <taxon>Ascomycota</taxon>
        <taxon>Pezizomycotina</taxon>
        <taxon>Leotiomycetes</taxon>
        <taxon>Helotiales</taxon>
        <taxon>Amorphothecaceae</taxon>
        <taxon>Amorphotheca</taxon>
    </lineage>
</organism>
<keyword evidence="4" id="KW-1278">Translocase</keyword>
<feature type="transmembrane region" description="Helical" evidence="7">
    <location>
        <begin position="728"/>
        <end position="755"/>
    </location>
</feature>
<dbReference type="InterPro" id="IPR044492">
    <property type="entry name" value="P_typ_ATPase_HD_dom"/>
</dbReference>
<dbReference type="InterPro" id="IPR008250">
    <property type="entry name" value="ATPase_P-typ_transduc_dom_A_sf"/>
</dbReference>
<dbReference type="Gene3D" id="3.30.70.100">
    <property type="match status" value="1"/>
</dbReference>
<dbReference type="GO" id="GO:0016020">
    <property type="term" value="C:membrane"/>
    <property type="evidence" value="ECO:0007669"/>
    <property type="project" value="UniProtKB-SubCell"/>
</dbReference>
<evidence type="ECO:0000259" key="10">
    <source>
        <dbReference type="Pfam" id="PF24534"/>
    </source>
</evidence>
<evidence type="ECO:0000256" key="6">
    <source>
        <dbReference type="ARBA" id="ARBA00023136"/>
    </source>
</evidence>
<evidence type="ECO:0000256" key="2">
    <source>
        <dbReference type="ARBA" id="ARBA00022692"/>
    </source>
</evidence>
<keyword evidence="6 7" id="KW-0472">Membrane</keyword>
<dbReference type="SUPFAM" id="SSF81653">
    <property type="entry name" value="Calcium ATPase, transduction domain A"/>
    <property type="match status" value="1"/>
</dbReference>
<dbReference type="PANTHER" id="PTHR46594:SF4">
    <property type="entry name" value="P-TYPE CATION-TRANSPORTING ATPASE"/>
    <property type="match status" value="1"/>
</dbReference>
<dbReference type="GO" id="GO:0005524">
    <property type="term" value="F:ATP binding"/>
    <property type="evidence" value="ECO:0007669"/>
    <property type="project" value="UniProtKB-UniRule"/>
</dbReference>
<dbReference type="SUPFAM" id="SSF56784">
    <property type="entry name" value="HAD-like"/>
    <property type="match status" value="1"/>
</dbReference>
<dbReference type="Pfam" id="PF24534">
    <property type="entry name" value="HMA_PCA1"/>
    <property type="match status" value="1"/>
</dbReference>
<keyword evidence="12" id="KW-1185">Reference proteome</keyword>
<dbReference type="STRING" id="857342.A0A2T3BFK7"/>
<dbReference type="Gene3D" id="3.40.50.1000">
    <property type="entry name" value="HAD superfamily/HAD-like"/>
    <property type="match status" value="1"/>
</dbReference>
<evidence type="ECO:0000259" key="9">
    <source>
        <dbReference type="Pfam" id="PF00122"/>
    </source>
</evidence>
<dbReference type="NCBIfam" id="TIGR01525">
    <property type="entry name" value="ATPase-IB_hvy"/>
    <property type="match status" value="1"/>
</dbReference>
<dbReference type="RefSeq" id="XP_024725732.1">
    <property type="nucleotide sequence ID" value="XM_024865091.1"/>
</dbReference>
<dbReference type="GO" id="GO:0016887">
    <property type="term" value="F:ATP hydrolysis activity"/>
    <property type="evidence" value="ECO:0007669"/>
    <property type="project" value="InterPro"/>
</dbReference>
<feature type="domain" description="PCA1 HMA heavy metal-associated" evidence="10">
    <location>
        <begin position="358"/>
        <end position="422"/>
    </location>
</feature>
<dbReference type="Proteomes" id="UP000241818">
    <property type="component" value="Unassembled WGS sequence"/>
</dbReference>
<comment type="similarity">
    <text evidence="7">Belongs to the cation transport ATPase (P-type) (TC 3.A.3) family. Type IB subfamily.</text>
</comment>
<evidence type="ECO:0000256" key="4">
    <source>
        <dbReference type="ARBA" id="ARBA00022967"/>
    </source>
</evidence>
<dbReference type="SFLD" id="SFLDF00027">
    <property type="entry name" value="p-type_atpase"/>
    <property type="match status" value="1"/>
</dbReference>
<comment type="subcellular location">
    <subcellularLocation>
        <location evidence="1 7">Membrane</location>
    </subcellularLocation>
</comment>
<protein>
    <submittedName>
        <fullName evidence="11">Uncharacterized protein</fullName>
    </submittedName>
</protein>
<dbReference type="InterPro" id="IPR036412">
    <property type="entry name" value="HAD-like_sf"/>
</dbReference>
<dbReference type="SUPFAM" id="SSF55008">
    <property type="entry name" value="HMA, heavy metal-associated domain"/>
    <property type="match status" value="1"/>
</dbReference>
<reference evidence="11 12" key="1">
    <citation type="journal article" date="2018" name="New Phytol.">
        <title>Comparative genomics and transcriptomics depict ericoid mycorrhizal fungi as versatile saprotrophs and plant mutualists.</title>
        <authorList>
            <person name="Martino E."/>
            <person name="Morin E."/>
            <person name="Grelet G.A."/>
            <person name="Kuo A."/>
            <person name="Kohler A."/>
            <person name="Daghino S."/>
            <person name="Barry K.W."/>
            <person name="Cichocki N."/>
            <person name="Clum A."/>
            <person name="Dockter R.B."/>
            <person name="Hainaut M."/>
            <person name="Kuo R.C."/>
            <person name="LaButti K."/>
            <person name="Lindahl B.D."/>
            <person name="Lindquist E.A."/>
            <person name="Lipzen A."/>
            <person name="Khouja H.R."/>
            <person name="Magnuson J."/>
            <person name="Murat C."/>
            <person name="Ohm R.A."/>
            <person name="Singer S.W."/>
            <person name="Spatafora J.W."/>
            <person name="Wang M."/>
            <person name="Veneault-Fourrey C."/>
            <person name="Henrissat B."/>
            <person name="Grigoriev I.V."/>
            <person name="Martin F.M."/>
            <person name="Perotto S."/>
        </authorList>
    </citation>
    <scope>NUCLEOTIDE SEQUENCE [LARGE SCALE GENOMIC DNA]</scope>
    <source>
        <strain evidence="11 12">ATCC 22711</strain>
    </source>
</reference>
<feature type="transmembrane region" description="Helical" evidence="7">
    <location>
        <begin position="500"/>
        <end position="523"/>
    </location>
</feature>
<dbReference type="InterPro" id="IPR018303">
    <property type="entry name" value="ATPase_P-typ_P_site"/>
</dbReference>
<dbReference type="SFLD" id="SFLDS00003">
    <property type="entry name" value="Haloacid_Dehalogenase"/>
    <property type="match status" value="1"/>
</dbReference>
<dbReference type="InterPro" id="IPR059000">
    <property type="entry name" value="ATPase_P-type_domA"/>
</dbReference>
<dbReference type="GO" id="GO:0019829">
    <property type="term" value="F:ATPase-coupled monoatomic cation transmembrane transporter activity"/>
    <property type="evidence" value="ECO:0007669"/>
    <property type="project" value="InterPro"/>
</dbReference>
<dbReference type="InterPro" id="IPR036163">
    <property type="entry name" value="HMA_dom_sf"/>
</dbReference>
<dbReference type="PRINTS" id="PR00119">
    <property type="entry name" value="CATATPASE"/>
</dbReference>
<dbReference type="InterPro" id="IPR001757">
    <property type="entry name" value="P_typ_ATPase"/>
</dbReference>
<dbReference type="PRINTS" id="PR00120">
    <property type="entry name" value="HATPASE"/>
</dbReference>
<sequence length="1106" mass="119415">MTTVPPCLAPIANDGDYRASRGSTPSSPDSRLETRPAATLGADKEAPAAHLQVGARGSLTTLISSEVIRNPESPDSAFYHPTSKDRNAGPNLSRLYRVRIWWRPPSLNLRTEVLVEISLDGTDDVSYAGKSKAKAKLQRIRTKLSDMGCSKKGCCDNTSTGIEKEFHGKYIPEIDSCSEGCCSASSERKRLPGNAGQHGPAIYIETNPNRHEEKKCGTGVRVLPTAHHNTRNQTREDYCHPKDILNYSVTEGKSVTVTSDSIQVINIESTNPKIDKVDAEKALYGVKHIWVHVQGMDCTSCEKKLYRSLTSLVELSNVKTSLLLAQAEFDLRSSNRIDDSNIASTIEKMTGFTCTKISHAGAELILFFSKNTQDLTDSWPSGVLDLTIISKNSVRVTYHPKLIGARELLLDPFFRYAQLAPPSASPLIASGRAHLLNTCWMTLLSSLLTIPVLVFTWANLPRRKVLYGAISLVLATVIQTVVAGPFYIRALNALIFSRMIDMDLLIVLSSSTAYIYSVVAYAFVAVGKPLQTDEIFQTSTLLVTLIMVGRMVTAFARQRAVESIAIESLQTPTAILVDPQSLEETEIDARLLQYNDTFKVLPETSVVTDGVVLAGESEVDESMITGEATLIAKEPGMSVVAGSINHSGGLVVRVSRLPYENTIKTIGCMVEHAKSSKPKVQELADRVASCFVPAILAISLAVFVIWVGVGMAVRHRRATVACINAMTFSISVLIVSCPCAIGLAVPMVFLIAGGVGARNGLVFKTAETIDVARKVSHVVFDKTGTLTQGNLYVVAEEYQDGNRNSLCSMILGLTASSKHPVSKAIAAHLSSSGTQASTVDHVVSVPGNGIKASWNGFTVCAGSPHWLDVQDAPEVRKVLPLGLTMFCVTLNNELVAILGLKDSLRPDAFETITELKKRRIDISIISGDHEAAVHSIAAQLSIPESSVRARCSPEQKQAYIKSLLGPTPNHEYTHSTSAHTHQQPRHKTPIILFCGDGTNDAPALAQASIGLHLNTSSSDVASSAADAILMRPSLHGVLTLIDLSKAFHRRVMFNFAWSAVYNLVAVLLAAGALPGARIPPAYAGLGEVVSVVPVVCVAVGLRFWRE</sequence>
<dbReference type="InParanoid" id="A0A2T3BFK7"/>
<evidence type="ECO:0000256" key="8">
    <source>
        <dbReference type="SAM" id="MobiDB-lite"/>
    </source>
</evidence>
<dbReference type="InterPro" id="IPR056236">
    <property type="entry name" value="HMA_PCA1"/>
</dbReference>
<dbReference type="SFLD" id="SFLDG00002">
    <property type="entry name" value="C1.7:_P-type_atpase_like"/>
    <property type="match status" value="1"/>
</dbReference>
<dbReference type="InterPro" id="IPR023299">
    <property type="entry name" value="ATPase_P-typ_cyto_dom_N"/>
</dbReference>
<accession>A0A2T3BFK7</accession>
<feature type="transmembrane region" description="Helical" evidence="7">
    <location>
        <begin position="440"/>
        <end position="460"/>
    </location>
</feature>
<keyword evidence="7" id="KW-0547">Nucleotide-binding</keyword>
<dbReference type="GO" id="GO:0046872">
    <property type="term" value="F:metal ion binding"/>
    <property type="evidence" value="ECO:0007669"/>
    <property type="project" value="UniProtKB-KW"/>
</dbReference>
<evidence type="ECO:0000256" key="3">
    <source>
        <dbReference type="ARBA" id="ARBA00022723"/>
    </source>
</evidence>
<keyword evidence="2 7" id="KW-0812">Transmembrane</keyword>
<dbReference type="Pfam" id="PF00702">
    <property type="entry name" value="Hydrolase"/>
    <property type="match status" value="1"/>
</dbReference>
<feature type="domain" description="P-type ATPase A" evidence="9">
    <location>
        <begin position="583"/>
        <end position="669"/>
    </location>
</feature>
<dbReference type="FunCoup" id="A0A2T3BFK7">
    <property type="interactions" value="17"/>
</dbReference>
<dbReference type="Gene3D" id="2.70.150.10">
    <property type="entry name" value="Calcium-transporting ATPase, cytoplasmic transduction domain A"/>
    <property type="match status" value="1"/>
</dbReference>
<proteinExistence type="inferred from homology"/>
<keyword evidence="3 7" id="KW-0479">Metal-binding</keyword>
<keyword evidence="7" id="KW-0067">ATP-binding</keyword>
<dbReference type="InterPro" id="IPR027256">
    <property type="entry name" value="P-typ_ATPase_IB"/>
</dbReference>
<dbReference type="PANTHER" id="PTHR46594">
    <property type="entry name" value="P-TYPE CATION-TRANSPORTING ATPASE"/>
    <property type="match status" value="1"/>
</dbReference>